<dbReference type="EMBL" id="CADCWJ010000654">
    <property type="protein sequence ID" value="CAA9576945.1"/>
    <property type="molecule type" value="Genomic_DNA"/>
</dbReference>
<accession>A0A6J4VG17</accession>
<feature type="non-terminal residue" evidence="2">
    <location>
        <position position="1"/>
    </location>
</feature>
<organism evidence="2">
    <name type="scientific">uncultured Thermomicrobiales bacterium</name>
    <dbReference type="NCBI Taxonomy" id="1645740"/>
    <lineage>
        <taxon>Bacteria</taxon>
        <taxon>Pseudomonadati</taxon>
        <taxon>Thermomicrobiota</taxon>
        <taxon>Thermomicrobia</taxon>
        <taxon>Thermomicrobiales</taxon>
        <taxon>environmental samples</taxon>
    </lineage>
</organism>
<evidence type="ECO:0000256" key="1">
    <source>
        <dbReference type="SAM" id="MobiDB-lite"/>
    </source>
</evidence>
<proteinExistence type="predicted"/>
<evidence type="ECO:0000313" key="2">
    <source>
        <dbReference type="EMBL" id="CAA9576945.1"/>
    </source>
</evidence>
<protein>
    <submittedName>
        <fullName evidence="2">Uncharacterized protein</fullName>
    </submittedName>
</protein>
<gene>
    <name evidence="2" type="ORF">AVDCRST_MAG87-2952</name>
</gene>
<feature type="non-terminal residue" evidence="2">
    <location>
        <position position="52"/>
    </location>
</feature>
<name>A0A6J4VG17_9BACT</name>
<sequence>WPCGDSVKMRMIGTLGSATMVVTSREAGEIRCDRDQPSGSRSRSSGCVSRTD</sequence>
<feature type="region of interest" description="Disordered" evidence="1">
    <location>
        <begin position="28"/>
        <end position="52"/>
    </location>
</feature>
<reference evidence="2" key="1">
    <citation type="submission" date="2020-02" db="EMBL/GenBank/DDBJ databases">
        <authorList>
            <person name="Meier V. D."/>
        </authorList>
    </citation>
    <scope>NUCLEOTIDE SEQUENCE</scope>
    <source>
        <strain evidence="2">AVDCRST_MAG87</strain>
    </source>
</reference>
<dbReference type="AlphaFoldDB" id="A0A6J4VG17"/>